<proteinExistence type="predicted"/>
<dbReference type="OrthoDB" id="6108017at2759"/>
<sequence length="77" mass="8787">MISHEIPDIEYDNPIVSNIESSIYFVSHLKKCLETLDGKLRQYAQWCFDNCKCTKVSSRLLPPSSVEVASMGSYLEK</sequence>
<dbReference type="Proteomes" id="UP000037069">
    <property type="component" value="Unassembled WGS sequence"/>
</dbReference>
<dbReference type="STRING" id="7375.A0A0L0CK91"/>
<keyword evidence="2" id="KW-1185">Reference proteome</keyword>
<reference evidence="1 2" key="1">
    <citation type="journal article" date="2015" name="Nat. Commun.">
        <title>Lucilia cuprina genome unlocks parasitic fly biology to underpin future interventions.</title>
        <authorList>
            <person name="Anstead C.A."/>
            <person name="Korhonen P.K."/>
            <person name="Young N.D."/>
            <person name="Hall R.S."/>
            <person name="Jex A.R."/>
            <person name="Murali S.C."/>
            <person name="Hughes D.S."/>
            <person name="Lee S.F."/>
            <person name="Perry T."/>
            <person name="Stroehlein A.J."/>
            <person name="Ansell B.R."/>
            <person name="Breugelmans B."/>
            <person name="Hofmann A."/>
            <person name="Qu J."/>
            <person name="Dugan S."/>
            <person name="Lee S.L."/>
            <person name="Chao H."/>
            <person name="Dinh H."/>
            <person name="Han Y."/>
            <person name="Doddapaneni H.V."/>
            <person name="Worley K.C."/>
            <person name="Muzny D.M."/>
            <person name="Ioannidis P."/>
            <person name="Waterhouse R.M."/>
            <person name="Zdobnov E.M."/>
            <person name="James P.J."/>
            <person name="Bagnall N.H."/>
            <person name="Kotze A.C."/>
            <person name="Gibbs R.A."/>
            <person name="Richards S."/>
            <person name="Batterham P."/>
            <person name="Gasser R.B."/>
        </authorList>
    </citation>
    <scope>NUCLEOTIDE SEQUENCE [LARGE SCALE GENOMIC DNA]</scope>
    <source>
        <strain evidence="1 2">LS</strain>
        <tissue evidence="1">Full body</tissue>
    </source>
</reference>
<gene>
    <name evidence="1" type="ORF">FF38_03278</name>
</gene>
<accession>A0A0L0CK91</accession>
<dbReference type="EMBL" id="JRES01000293">
    <property type="protein sequence ID" value="KNC32675.1"/>
    <property type="molecule type" value="Genomic_DNA"/>
</dbReference>
<organism evidence="1 2">
    <name type="scientific">Lucilia cuprina</name>
    <name type="common">Green bottle fly</name>
    <name type="synonym">Australian sheep blowfly</name>
    <dbReference type="NCBI Taxonomy" id="7375"/>
    <lineage>
        <taxon>Eukaryota</taxon>
        <taxon>Metazoa</taxon>
        <taxon>Ecdysozoa</taxon>
        <taxon>Arthropoda</taxon>
        <taxon>Hexapoda</taxon>
        <taxon>Insecta</taxon>
        <taxon>Pterygota</taxon>
        <taxon>Neoptera</taxon>
        <taxon>Endopterygota</taxon>
        <taxon>Diptera</taxon>
        <taxon>Brachycera</taxon>
        <taxon>Muscomorpha</taxon>
        <taxon>Oestroidea</taxon>
        <taxon>Calliphoridae</taxon>
        <taxon>Luciliinae</taxon>
        <taxon>Lucilia</taxon>
    </lineage>
</organism>
<evidence type="ECO:0000313" key="1">
    <source>
        <dbReference type="EMBL" id="KNC32675.1"/>
    </source>
</evidence>
<name>A0A0L0CK91_LUCCU</name>
<protein>
    <submittedName>
        <fullName evidence="1">Uncharacterized protein</fullName>
    </submittedName>
</protein>
<comment type="caution">
    <text evidence="1">The sequence shown here is derived from an EMBL/GenBank/DDBJ whole genome shotgun (WGS) entry which is preliminary data.</text>
</comment>
<evidence type="ECO:0000313" key="2">
    <source>
        <dbReference type="Proteomes" id="UP000037069"/>
    </source>
</evidence>
<dbReference type="AlphaFoldDB" id="A0A0L0CK91"/>